<proteinExistence type="predicted"/>
<organism evidence="1 2">
    <name type="scientific">Mycoplasmopsis synoviae</name>
    <name type="common">Mycoplasma synoviae</name>
    <dbReference type="NCBI Taxonomy" id="2109"/>
    <lineage>
        <taxon>Bacteria</taxon>
        <taxon>Bacillati</taxon>
        <taxon>Mycoplasmatota</taxon>
        <taxon>Mycoplasmoidales</taxon>
        <taxon>Metamycoplasmataceae</taxon>
        <taxon>Mycoplasmopsis</taxon>
    </lineage>
</organism>
<evidence type="ECO:0000313" key="2">
    <source>
        <dbReference type="Proteomes" id="UP000259328"/>
    </source>
</evidence>
<evidence type="ECO:0000313" key="1">
    <source>
        <dbReference type="EMBL" id="SYV93352.1"/>
    </source>
</evidence>
<reference evidence="2" key="1">
    <citation type="submission" date="2018-06" db="EMBL/GenBank/DDBJ databases">
        <authorList>
            <consortium name="Pathogen Informatics"/>
        </authorList>
    </citation>
    <scope>NUCLEOTIDE SEQUENCE [LARGE SCALE GENOMIC DNA]</scope>
    <source>
        <strain evidence="2">NCTC10124</strain>
    </source>
</reference>
<accession>A0A3B0P8Q9</accession>
<sequence length="37" mass="4595">MYIEIKINKTKIIISKRMYHIIFYDEYGNRYGIDSHQ</sequence>
<dbReference type="Proteomes" id="UP000259328">
    <property type="component" value="Chromosome"/>
</dbReference>
<dbReference type="AlphaFoldDB" id="A0A3B0P8Q9"/>
<protein>
    <submittedName>
        <fullName evidence="1">Uncharacterized protein</fullName>
    </submittedName>
</protein>
<name>A0A3B0P8Q9_MYCSY</name>
<gene>
    <name evidence="1" type="ORF">NCTC10124_01092</name>
</gene>
<dbReference type="EMBL" id="LS991953">
    <property type="protein sequence ID" value="SYV93352.1"/>
    <property type="molecule type" value="Genomic_DNA"/>
</dbReference>